<dbReference type="PANTHER" id="PTHR33480">
    <property type="entry name" value="SET DOMAIN-CONTAINING PROTEIN-RELATED"/>
    <property type="match status" value="1"/>
</dbReference>
<dbReference type="SUPFAM" id="SSF56349">
    <property type="entry name" value="DNA breaking-rejoining enzymes"/>
    <property type="match status" value="1"/>
</dbReference>
<sequence>MSRLTDRDKDGFFEEILCKFRDDDIGLFCRKDPVVINIGERLWTKSKLKKDKAGEVRKSVMTSMRRLATLYMTFLEQQLEYGPIKEIEKNLADMFLRDNYTHLEHAILKYTMNGEGKSMADLKYGLKTALYYLIKKSCQIIQGTFLIGNEDDKATELDKFMGVFELNHNYLFGDASYAMHKNRNEKLRKPESLPQEEDICKVREYTMSRMSSMMAETYSVFDSHVYIELRDLLVSRLTLFNARRGGEPCRLRQEEWKDAENGAWIDQKDVEKLDDELDKVLAKDLKIAYQTGKGNKHLVPILLPKDTIEPLRMITDQENRALAGVNTANPYVFPCTQDSLYHVSGWYAVHSVCEKLDLQRGDLLTATKNRHRISTIYASMEIPQTERRFFYEHMGHSEQTNKNIYQAPLALMEIVKVGKSLNQIDGATGLQISESSPSASTDVSQESGAVGKSSSQSSMDQEKQCATGLHISESSPSASTDVSQESGAVGKSSSQSSMDQEKQYAAIEDDLSMYESDASADPPVVREVVQYSESSSSESSTKLKTQCTHSVRGAGLKRKRKKYIHWKADEEEEIRTQFRKYILGEAEKKLPSRKAIESYLLQESCNIKYDWWTVRTKIQNDKVKRERLVQLRALNMNM</sequence>
<evidence type="ECO:0000256" key="1">
    <source>
        <dbReference type="SAM" id="MobiDB-lite"/>
    </source>
</evidence>
<feature type="compositionally biased region" description="Polar residues" evidence="1">
    <location>
        <begin position="431"/>
        <end position="447"/>
    </location>
</feature>
<comment type="caution">
    <text evidence="2">The sequence shown here is derived from an EMBL/GenBank/DDBJ whole genome shotgun (WGS) entry which is preliminary data.</text>
</comment>
<organism evidence="2 3">
    <name type="scientific">Stichopus japonicus</name>
    <name type="common">Sea cucumber</name>
    <dbReference type="NCBI Taxonomy" id="307972"/>
    <lineage>
        <taxon>Eukaryota</taxon>
        <taxon>Metazoa</taxon>
        <taxon>Echinodermata</taxon>
        <taxon>Eleutherozoa</taxon>
        <taxon>Echinozoa</taxon>
        <taxon>Holothuroidea</taxon>
        <taxon>Aspidochirotacea</taxon>
        <taxon>Aspidochirotida</taxon>
        <taxon>Stichopodidae</taxon>
        <taxon>Apostichopus</taxon>
    </lineage>
</organism>
<dbReference type="PANTHER" id="PTHR33480:SF1">
    <property type="entry name" value="TYR RECOMBINASE DOMAIN-CONTAINING PROTEIN"/>
    <property type="match status" value="1"/>
</dbReference>
<keyword evidence="3" id="KW-1185">Reference proteome</keyword>
<dbReference type="AlphaFoldDB" id="A0A2G8K764"/>
<dbReference type="EMBL" id="MRZV01000819">
    <property type="protein sequence ID" value="PIK43850.1"/>
    <property type="molecule type" value="Genomic_DNA"/>
</dbReference>
<dbReference type="OrthoDB" id="10066064at2759"/>
<evidence type="ECO:0000313" key="2">
    <source>
        <dbReference type="EMBL" id="PIK43850.1"/>
    </source>
</evidence>
<gene>
    <name evidence="2" type="ORF">BSL78_19292</name>
</gene>
<dbReference type="GO" id="GO:0003677">
    <property type="term" value="F:DNA binding"/>
    <property type="evidence" value="ECO:0007669"/>
    <property type="project" value="InterPro"/>
</dbReference>
<name>A0A2G8K764_STIJA</name>
<feature type="region of interest" description="Disordered" evidence="1">
    <location>
        <begin position="431"/>
        <end position="502"/>
    </location>
</feature>
<dbReference type="Proteomes" id="UP000230750">
    <property type="component" value="Unassembled WGS sequence"/>
</dbReference>
<feature type="compositionally biased region" description="Polar residues" evidence="1">
    <location>
        <begin position="472"/>
        <end position="486"/>
    </location>
</feature>
<dbReference type="InterPro" id="IPR011010">
    <property type="entry name" value="DNA_brk_join_enz"/>
</dbReference>
<evidence type="ECO:0000313" key="3">
    <source>
        <dbReference type="Proteomes" id="UP000230750"/>
    </source>
</evidence>
<reference evidence="2 3" key="1">
    <citation type="journal article" date="2017" name="PLoS Biol.">
        <title>The sea cucumber genome provides insights into morphological evolution and visceral regeneration.</title>
        <authorList>
            <person name="Zhang X."/>
            <person name="Sun L."/>
            <person name="Yuan J."/>
            <person name="Sun Y."/>
            <person name="Gao Y."/>
            <person name="Zhang L."/>
            <person name="Li S."/>
            <person name="Dai H."/>
            <person name="Hamel J.F."/>
            <person name="Liu C."/>
            <person name="Yu Y."/>
            <person name="Liu S."/>
            <person name="Lin W."/>
            <person name="Guo K."/>
            <person name="Jin S."/>
            <person name="Xu P."/>
            <person name="Storey K.B."/>
            <person name="Huan P."/>
            <person name="Zhang T."/>
            <person name="Zhou Y."/>
            <person name="Zhang J."/>
            <person name="Lin C."/>
            <person name="Li X."/>
            <person name="Xing L."/>
            <person name="Huo D."/>
            <person name="Sun M."/>
            <person name="Wang L."/>
            <person name="Mercier A."/>
            <person name="Li F."/>
            <person name="Yang H."/>
            <person name="Xiang J."/>
        </authorList>
    </citation>
    <scope>NUCLEOTIDE SEQUENCE [LARGE SCALE GENOMIC DNA]</scope>
    <source>
        <strain evidence="2">Shaxun</strain>
        <tissue evidence="2">Muscle</tissue>
    </source>
</reference>
<proteinExistence type="predicted"/>
<accession>A0A2G8K764</accession>
<protein>
    <submittedName>
        <fullName evidence="2">Uncharacterized protein</fullName>
    </submittedName>
</protein>